<dbReference type="PROSITE" id="PS50887">
    <property type="entry name" value="GGDEF"/>
    <property type="match status" value="1"/>
</dbReference>
<dbReference type="SMART" id="SM00267">
    <property type="entry name" value="GGDEF"/>
    <property type="match status" value="1"/>
</dbReference>
<dbReference type="CDD" id="cd01007">
    <property type="entry name" value="PBP2_BvgS_HisK_like"/>
    <property type="match status" value="1"/>
</dbReference>
<evidence type="ECO:0000256" key="1">
    <source>
        <dbReference type="SAM" id="Phobius"/>
    </source>
</evidence>
<feature type="domain" description="GGDEF" evidence="2">
    <location>
        <begin position="330"/>
        <end position="456"/>
    </location>
</feature>
<dbReference type="SUPFAM" id="SSF55073">
    <property type="entry name" value="Nucleotide cyclase"/>
    <property type="match status" value="1"/>
</dbReference>
<evidence type="ECO:0000313" key="3">
    <source>
        <dbReference type="EMBL" id="SFV50446.1"/>
    </source>
</evidence>
<keyword evidence="1" id="KW-1133">Transmembrane helix</keyword>
<evidence type="ECO:0000259" key="2">
    <source>
        <dbReference type="PROSITE" id="PS50887"/>
    </source>
</evidence>
<gene>
    <name evidence="3" type="ORF">MNB_SV-8-487</name>
</gene>
<dbReference type="InterPro" id="IPR000160">
    <property type="entry name" value="GGDEF_dom"/>
</dbReference>
<dbReference type="InterPro" id="IPR043128">
    <property type="entry name" value="Rev_trsase/Diguanyl_cyclase"/>
</dbReference>
<dbReference type="SUPFAM" id="SSF53850">
    <property type="entry name" value="Periplasmic binding protein-like II"/>
    <property type="match status" value="1"/>
</dbReference>
<dbReference type="Gene3D" id="3.40.190.10">
    <property type="entry name" value="Periplasmic binding protein-like II"/>
    <property type="match status" value="2"/>
</dbReference>
<dbReference type="FunFam" id="3.30.70.270:FF:000001">
    <property type="entry name" value="Diguanylate cyclase domain protein"/>
    <property type="match status" value="1"/>
</dbReference>
<dbReference type="Pfam" id="PF00990">
    <property type="entry name" value="GGDEF"/>
    <property type="match status" value="1"/>
</dbReference>
<sequence length="456" mass="52540">MKYIIFLLLFTFAYAQPLPLTPQEKQIIQAHPLTCISTGLWAPFNLLEDDKLVGIGFDYWDLIRERLGIEDGCKTANNWTQVLDAIKNTTADMTIAAQATPERLKYAVFSKSYAKYPMVITTKNNVGFIHDIELIRNKVIVMPKKYATTAILLKHYPHLNIKFTDSIDHALSLVEKGEAFATIDILPVIAYKINKNNFETLKISGSIPEYFSVGIMLRKDYAMLVPLINKAIDSITKEEKNAINKRWIMIHRQQKIPRKYFYALLASALFVFTFFSVWLLLLKKEIIQKNRTEKKLKKLVNIDSLTGIFNRHMLDATLDNEIALVQRHGNPLCVIFFDIDDFKNINDRYGHKVGDFILKELSKLIAKTIRKSDVFGRWGGDEFLLILLETKEGDALIFAEHLDKVIQEHHFKWDISISCSFGVTCYKNGDTRESMMSRVDKYFYSTKRNGNNTLKG</sequence>
<protein>
    <submittedName>
        <fullName evidence="3">Diguanylate cyclase/phosphodiesterase (GGDEF &amp; EAL domains) with PAS/PAC sensor(S)</fullName>
    </submittedName>
</protein>
<reference evidence="3" key="1">
    <citation type="submission" date="2016-10" db="EMBL/GenBank/DDBJ databases">
        <authorList>
            <person name="de Groot N.N."/>
        </authorList>
    </citation>
    <scope>NUCLEOTIDE SEQUENCE</scope>
</reference>
<dbReference type="AlphaFoldDB" id="A0A1W1BA81"/>
<dbReference type="CDD" id="cd01949">
    <property type="entry name" value="GGDEF"/>
    <property type="match status" value="1"/>
</dbReference>
<dbReference type="GO" id="GO:0052621">
    <property type="term" value="F:diguanylate cyclase activity"/>
    <property type="evidence" value="ECO:0007669"/>
    <property type="project" value="TreeGrafter"/>
</dbReference>
<dbReference type="SMART" id="SM00062">
    <property type="entry name" value="PBPb"/>
    <property type="match status" value="1"/>
</dbReference>
<dbReference type="InterPro" id="IPR001638">
    <property type="entry name" value="Solute-binding_3/MltF_N"/>
</dbReference>
<accession>A0A1W1BA81</accession>
<keyword evidence="1" id="KW-0472">Membrane</keyword>
<dbReference type="InterPro" id="IPR050469">
    <property type="entry name" value="Diguanylate_Cyclase"/>
</dbReference>
<dbReference type="InterPro" id="IPR029787">
    <property type="entry name" value="Nucleotide_cyclase"/>
</dbReference>
<dbReference type="Pfam" id="PF00497">
    <property type="entry name" value="SBP_bac_3"/>
    <property type="match status" value="1"/>
</dbReference>
<name>A0A1W1BA81_9ZZZZ</name>
<proteinExistence type="predicted"/>
<dbReference type="EMBL" id="FPHD01000007">
    <property type="protein sequence ID" value="SFV50446.1"/>
    <property type="molecule type" value="Genomic_DNA"/>
</dbReference>
<feature type="transmembrane region" description="Helical" evidence="1">
    <location>
        <begin position="260"/>
        <end position="281"/>
    </location>
</feature>
<dbReference type="PANTHER" id="PTHR45138">
    <property type="entry name" value="REGULATORY COMPONENTS OF SENSORY TRANSDUCTION SYSTEM"/>
    <property type="match status" value="1"/>
</dbReference>
<dbReference type="NCBIfam" id="TIGR00254">
    <property type="entry name" value="GGDEF"/>
    <property type="match status" value="1"/>
</dbReference>
<dbReference type="PANTHER" id="PTHR45138:SF9">
    <property type="entry name" value="DIGUANYLATE CYCLASE DGCM-RELATED"/>
    <property type="match status" value="1"/>
</dbReference>
<organism evidence="3">
    <name type="scientific">hydrothermal vent metagenome</name>
    <dbReference type="NCBI Taxonomy" id="652676"/>
    <lineage>
        <taxon>unclassified sequences</taxon>
        <taxon>metagenomes</taxon>
        <taxon>ecological metagenomes</taxon>
    </lineage>
</organism>
<keyword evidence="1" id="KW-0812">Transmembrane</keyword>
<dbReference type="Gene3D" id="3.30.70.270">
    <property type="match status" value="1"/>
</dbReference>